<evidence type="ECO:0000256" key="1">
    <source>
        <dbReference type="SAM" id="Phobius"/>
    </source>
</evidence>
<keyword evidence="1" id="KW-0472">Membrane</keyword>
<keyword evidence="1" id="KW-1133">Transmembrane helix</keyword>
<accession>W4V8P7</accession>
<evidence type="ECO:0000313" key="2">
    <source>
        <dbReference type="EMBL" id="GAE89765.1"/>
    </source>
</evidence>
<feature type="transmembrane region" description="Helical" evidence="1">
    <location>
        <begin position="38"/>
        <end position="56"/>
    </location>
</feature>
<sequence>MAIPLAVLSICVTANHWYLYYMSWQDVYWLDNYDPVAVPVALLTVLLVLFSAGYIVKQITQAKKVKG</sequence>
<keyword evidence="3" id="KW-1185">Reference proteome</keyword>
<dbReference type="Proteomes" id="UP000019109">
    <property type="component" value="Unassembled WGS sequence"/>
</dbReference>
<dbReference type="EMBL" id="BAVR01000045">
    <property type="protein sequence ID" value="GAE89765.1"/>
    <property type="molecule type" value="Genomic_DNA"/>
</dbReference>
<protein>
    <submittedName>
        <fullName evidence="2">Uncharacterized protein</fullName>
    </submittedName>
</protein>
<name>W4V8P7_9FIRM</name>
<evidence type="ECO:0000313" key="3">
    <source>
        <dbReference type="Proteomes" id="UP000019109"/>
    </source>
</evidence>
<keyword evidence="1" id="KW-0812">Transmembrane</keyword>
<proteinExistence type="predicted"/>
<comment type="caution">
    <text evidence="2">The sequence shown here is derived from an EMBL/GenBank/DDBJ whole genome shotgun (WGS) entry which is preliminary data.</text>
</comment>
<organism evidence="2 3">
    <name type="scientific">Acetivibrio straminisolvens JCM 21531</name>
    <dbReference type="NCBI Taxonomy" id="1294263"/>
    <lineage>
        <taxon>Bacteria</taxon>
        <taxon>Bacillati</taxon>
        <taxon>Bacillota</taxon>
        <taxon>Clostridia</taxon>
        <taxon>Eubacteriales</taxon>
        <taxon>Oscillospiraceae</taxon>
        <taxon>Acetivibrio</taxon>
    </lineage>
</organism>
<dbReference type="AlphaFoldDB" id="W4V8P7"/>
<dbReference type="STRING" id="1294263.JCM21531_3323"/>
<gene>
    <name evidence="2" type="ORF">JCM21531_3323</name>
</gene>
<reference evidence="2" key="1">
    <citation type="journal article" date="2014" name="Genome Announc.">
        <title>Draft Genome Sequence of Clostridium straminisolvens Strain JCM 21531T, Isolated from a Cellulose-Degrading Bacterial Community.</title>
        <authorList>
            <person name="Yuki M."/>
            <person name="Oshima K."/>
            <person name="Suda W."/>
            <person name="Sakamoto M."/>
            <person name="Kitamura K."/>
            <person name="Iida T."/>
            <person name="Hattori M."/>
            <person name="Ohkuma M."/>
        </authorList>
    </citation>
    <scope>NUCLEOTIDE SEQUENCE [LARGE SCALE GENOMIC DNA]</scope>
    <source>
        <strain evidence="2">JCM 21531</strain>
    </source>
</reference>